<keyword evidence="4" id="KW-0680">Restriction system</keyword>
<evidence type="ECO:0000256" key="2">
    <source>
        <dbReference type="ARBA" id="ARBA00022603"/>
    </source>
</evidence>
<dbReference type="InterPro" id="IPR044946">
    <property type="entry name" value="Restrct_endonuc_typeI_TRD_sf"/>
</dbReference>
<dbReference type="PANTHER" id="PTHR33841">
    <property type="entry name" value="DNA METHYLTRANSFERASE YEEA-RELATED"/>
    <property type="match status" value="1"/>
</dbReference>
<evidence type="ECO:0000313" key="8">
    <source>
        <dbReference type="Proteomes" id="UP000190162"/>
    </source>
</evidence>
<organism evidence="7 8">
    <name type="scientific">Enterovibrio nigricans DSM 22720</name>
    <dbReference type="NCBI Taxonomy" id="1121868"/>
    <lineage>
        <taxon>Bacteria</taxon>
        <taxon>Pseudomonadati</taxon>
        <taxon>Pseudomonadota</taxon>
        <taxon>Gammaproteobacteria</taxon>
        <taxon>Vibrionales</taxon>
        <taxon>Vibrionaceae</taxon>
        <taxon>Enterovibrio</taxon>
    </lineage>
</organism>
<reference evidence="8" key="1">
    <citation type="submission" date="2017-02" db="EMBL/GenBank/DDBJ databases">
        <authorList>
            <person name="Varghese N."/>
            <person name="Submissions S."/>
        </authorList>
    </citation>
    <scope>NUCLEOTIDE SEQUENCE [LARGE SCALE GENOMIC DNA]</scope>
    <source>
        <strain evidence="8">DSM 22720</strain>
    </source>
</reference>
<dbReference type="Pfam" id="PF02384">
    <property type="entry name" value="N6_Mtase"/>
    <property type="match status" value="1"/>
</dbReference>
<keyword evidence="8" id="KW-1185">Reference proteome</keyword>
<dbReference type="GO" id="GO:0008170">
    <property type="term" value="F:N-methyltransferase activity"/>
    <property type="evidence" value="ECO:0007669"/>
    <property type="project" value="InterPro"/>
</dbReference>
<dbReference type="PRINTS" id="PR00507">
    <property type="entry name" value="N12N6MTFRASE"/>
</dbReference>
<evidence type="ECO:0000256" key="3">
    <source>
        <dbReference type="ARBA" id="ARBA00022679"/>
    </source>
</evidence>
<keyword evidence="3" id="KW-0808">Transferase</keyword>
<dbReference type="PROSITE" id="PS00092">
    <property type="entry name" value="N6_MTASE"/>
    <property type="match status" value="1"/>
</dbReference>
<sequence>MVELNQYYTSEATSFLLASMLDIAHVQSCLELSAGEGALIEPIKKLNQLVRFTTVDLDTQNTDKLKAKYPEDTHICGDALDLNLNLNVNSFDLAVCNPPFSYAELSESYRQLLGRDFTPIFNGSSRIRMEVLFILRNLTFLKQGATLAIIVPDFIFTSNALSNFREILFSKFTLSQVVECEHKSFKRTEAKTYILFIRKCDPKNVNYSVPYAMLSSGGIKNKEIKINSTFSKLNLDEGVGYTIFRGSNSSKECRLSGRPFHHNYSGIGELSGVSYEINAELVVGFKYALKGDILIHRVGRNVGKTVFLDSDSVIVSDCIIVLRFLDSKLRSTFLDHWPLHKKEWVLENQKGTCAKNISISSIRNYISSLG</sequence>
<gene>
    <name evidence="7" type="ORF">SAMN02745132_00324</name>
</gene>
<evidence type="ECO:0000256" key="5">
    <source>
        <dbReference type="ARBA" id="ARBA00023125"/>
    </source>
</evidence>
<comment type="similarity">
    <text evidence="1">Belongs to the N(4)/N(6)-methyltransferase family.</text>
</comment>
<name>A0A1T4TYF1_9GAMM</name>
<dbReference type="Gene3D" id="3.40.50.150">
    <property type="entry name" value="Vaccinia Virus protein VP39"/>
    <property type="match status" value="1"/>
</dbReference>
<dbReference type="RefSeq" id="WP_078750879.1">
    <property type="nucleotide sequence ID" value="NZ_FUXU01000003.1"/>
</dbReference>
<dbReference type="GO" id="GO:0032259">
    <property type="term" value="P:methylation"/>
    <property type="evidence" value="ECO:0007669"/>
    <property type="project" value="UniProtKB-KW"/>
</dbReference>
<dbReference type="GO" id="GO:0003677">
    <property type="term" value="F:DNA binding"/>
    <property type="evidence" value="ECO:0007669"/>
    <property type="project" value="UniProtKB-KW"/>
</dbReference>
<evidence type="ECO:0000256" key="4">
    <source>
        <dbReference type="ARBA" id="ARBA00022747"/>
    </source>
</evidence>
<dbReference type="AlphaFoldDB" id="A0A1T4TYF1"/>
<dbReference type="EMBL" id="FUXU01000003">
    <property type="protein sequence ID" value="SKA45486.1"/>
    <property type="molecule type" value="Genomic_DNA"/>
</dbReference>
<feature type="domain" description="DNA methylase adenine-specific" evidence="6">
    <location>
        <begin position="66"/>
        <end position="201"/>
    </location>
</feature>
<dbReference type="InterPro" id="IPR029063">
    <property type="entry name" value="SAM-dependent_MTases_sf"/>
</dbReference>
<dbReference type="SUPFAM" id="SSF53335">
    <property type="entry name" value="S-adenosyl-L-methionine-dependent methyltransferases"/>
    <property type="match status" value="1"/>
</dbReference>
<keyword evidence="2 7" id="KW-0489">Methyltransferase</keyword>
<dbReference type="PANTHER" id="PTHR33841:SF4">
    <property type="entry name" value="RESTRICTION MODIFICATION SYSTEM DNA SPECIFICITY DOMAIN"/>
    <property type="match status" value="1"/>
</dbReference>
<dbReference type="GO" id="GO:0009007">
    <property type="term" value="F:site-specific DNA-methyltransferase (adenine-specific) activity"/>
    <property type="evidence" value="ECO:0007669"/>
    <property type="project" value="UniProtKB-EC"/>
</dbReference>
<evidence type="ECO:0000259" key="6">
    <source>
        <dbReference type="Pfam" id="PF02384"/>
    </source>
</evidence>
<dbReference type="Gene3D" id="3.90.220.20">
    <property type="entry name" value="DNA methylase specificity domains"/>
    <property type="match status" value="1"/>
</dbReference>
<dbReference type="InterPro" id="IPR002052">
    <property type="entry name" value="DNA_methylase_N6_adenine_CS"/>
</dbReference>
<dbReference type="Proteomes" id="UP000190162">
    <property type="component" value="Unassembled WGS sequence"/>
</dbReference>
<keyword evidence="5" id="KW-0238">DNA-binding</keyword>
<protein>
    <submittedName>
        <fullName evidence="7">N-6 DNA Methylase</fullName>
    </submittedName>
</protein>
<dbReference type="InterPro" id="IPR003356">
    <property type="entry name" value="DNA_methylase_A-5"/>
</dbReference>
<dbReference type="SUPFAM" id="SSF116734">
    <property type="entry name" value="DNA methylase specificity domain"/>
    <property type="match status" value="1"/>
</dbReference>
<proteinExistence type="inferred from homology"/>
<evidence type="ECO:0000256" key="1">
    <source>
        <dbReference type="ARBA" id="ARBA00006594"/>
    </source>
</evidence>
<dbReference type="OrthoDB" id="9784823at2"/>
<evidence type="ECO:0000313" key="7">
    <source>
        <dbReference type="EMBL" id="SKA45486.1"/>
    </source>
</evidence>
<dbReference type="InterPro" id="IPR050953">
    <property type="entry name" value="N4_N6_ade-DNA_methylase"/>
</dbReference>
<dbReference type="GO" id="GO:0009307">
    <property type="term" value="P:DNA restriction-modification system"/>
    <property type="evidence" value="ECO:0007669"/>
    <property type="project" value="UniProtKB-KW"/>
</dbReference>
<dbReference type="CDD" id="cd02440">
    <property type="entry name" value="AdoMet_MTases"/>
    <property type="match status" value="1"/>
</dbReference>
<accession>A0A1T4TYF1</accession>